<feature type="domain" description="CAAX prenyl protease 2/Lysostaphin resistance protein A-like" evidence="2">
    <location>
        <begin position="71"/>
        <end position="187"/>
    </location>
</feature>
<dbReference type="GO" id="GO:0006508">
    <property type="term" value="P:proteolysis"/>
    <property type="evidence" value="ECO:0007669"/>
    <property type="project" value="UniProtKB-KW"/>
</dbReference>
<keyword evidence="1" id="KW-1133">Transmembrane helix</keyword>
<dbReference type="OrthoDB" id="1443714at2"/>
<evidence type="ECO:0000256" key="1">
    <source>
        <dbReference type="SAM" id="Phobius"/>
    </source>
</evidence>
<proteinExistence type="predicted"/>
<keyword evidence="4" id="KW-1185">Reference proteome</keyword>
<feature type="transmembrane region" description="Helical" evidence="1">
    <location>
        <begin position="175"/>
        <end position="197"/>
    </location>
</feature>
<sequence>MHAVLDEIKKINTFIKQPVEFFPEQLTRKDKIRVFLSAILYKVLFVGFILVILYMIEKYLFVFQMPLLGTKLWVIFLYAVILAPLFEELIFRLPLRYNKNWIWRKIESLFRLQPQVFWLQNYKYILYTFVFLFGIVHLMNYTNKEFLFFLIAPLIVGSQLFGGLLLSYTRLKLGFWWGVAQHSIWNGLIITLSLILFHNKEVVNINREGFALSIHELGYLDKQEQVFELSQLKNGSVDLLEVKNGSIQQLMDSLYRDDHLVVLSDTWMNLTLKAPKGIDKKVLLNVLKEQYHIKSLTGK</sequence>
<dbReference type="GO" id="GO:0080120">
    <property type="term" value="P:CAAX-box protein maturation"/>
    <property type="evidence" value="ECO:0007669"/>
    <property type="project" value="UniProtKB-ARBA"/>
</dbReference>
<accession>A0A1H7H564</accession>
<keyword evidence="3" id="KW-0645">Protease</keyword>
<gene>
    <name evidence="3" type="ORF">SAMN05661044_00260</name>
</gene>
<dbReference type="Proteomes" id="UP000199421">
    <property type="component" value="Unassembled WGS sequence"/>
</dbReference>
<feature type="transmembrane region" description="Helical" evidence="1">
    <location>
        <begin position="146"/>
        <end position="168"/>
    </location>
</feature>
<evidence type="ECO:0000259" key="2">
    <source>
        <dbReference type="Pfam" id="PF02517"/>
    </source>
</evidence>
<reference evidence="4" key="1">
    <citation type="submission" date="2016-10" db="EMBL/GenBank/DDBJ databases">
        <authorList>
            <person name="Varghese N."/>
            <person name="Submissions S."/>
        </authorList>
    </citation>
    <scope>NUCLEOTIDE SEQUENCE [LARGE SCALE GENOMIC DNA]</scope>
    <source>
        <strain evidence="4">DSM 18733</strain>
    </source>
</reference>
<dbReference type="GO" id="GO:0004175">
    <property type="term" value="F:endopeptidase activity"/>
    <property type="evidence" value="ECO:0007669"/>
    <property type="project" value="UniProtKB-ARBA"/>
</dbReference>
<dbReference type="InterPro" id="IPR003675">
    <property type="entry name" value="Rce1/LyrA-like_dom"/>
</dbReference>
<feature type="transmembrane region" description="Helical" evidence="1">
    <location>
        <begin position="75"/>
        <end position="95"/>
    </location>
</feature>
<keyword evidence="1" id="KW-0472">Membrane</keyword>
<dbReference type="Pfam" id="PF02517">
    <property type="entry name" value="Rce1-like"/>
    <property type="match status" value="1"/>
</dbReference>
<evidence type="ECO:0000313" key="3">
    <source>
        <dbReference type="EMBL" id="SEK44442.1"/>
    </source>
</evidence>
<feature type="transmembrane region" description="Helical" evidence="1">
    <location>
        <begin position="34"/>
        <end position="55"/>
    </location>
</feature>
<dbReference type="AlphaFoldDB" id="A0A1H7H564"/>
<dbReference type="RefSeq" id="WP_093317109.1">
    <property type="nucleotide sequence ID" value="NZ_FOAF01000001.1"/>
</dbReference>
<dbReference type="STRING" id="407022.SAMN05661044_00260"/>
<organism evidence="3 4">
    <name type="scientific">Olivibacter domesticus</name>
    <name type="common">Pseudosphingobacterium domesticum</name>
    <dbReference type="NCBI Taxonomy" id="407022"/>
    <lineage>
        <taxon>Bacteria</taxon>
        <taxon>Pseudomonadati</taxon>
        <taxon>Bacteroidota</taxon>
        <taxon>Sphingobacteriia</taxon>
        <taxon>Sphingobacteriales</taxon>
        <taxon>Sphingobacteriaceae</taxon>
        <taxon>Olivibacter</taxon>
    </lineage>
</organism>
<evidence type="ECO:0000313" key="4">
    <source>
        <dbReference type="Proteomes" id="UP000199421"/>
    </source>
</evidence>
<keyword evidence="3" id="KW-0378">Hydrolase</keyword>
<feature type="transmembrane region" description="Helical" evidence="1">
    <location>
        <begin position="116"/>
        <end position="140"/>
    </location>
</feature>
<protein>
    <submittedName>
        <fullName evidence="3">CAAX protease self-immunity</fullName>
    </submittedName>
</protein>
<name>A0A1H7H564_OLID1</name>
<dbReference type="EMBL" id="FOAF01000001">
    <property type="protein sequence ID" value="SEK44442.1"/>
    <property type="molecule type" value="Genomic_DNA"/>
</dbReference>
<keyword evidence="1" id="KW-0812">Transmembrane</keyword>